<dbReference type="AlphaFoldDB" id="A9A4W4"/>
<keyword evidence="1" id="KW-0472">Membrane</keyword>
<dbReference type="eggNOG" id="arCOG08643">
    <property type="taxonomic scope" value="Archaea"/>
</dbReference>
<evidence type="ECO:0000256" key="1">
    <source>
        <dbReference type="SAM" id="Phobius"/>
    </source>
</evidence>
<dbReference type="KEGG" id="nmr:Nmar_1522"/>
<dbReference type="RefSeq" id="WP_012215905.1">
    <property type="nucleotide sequence ID" value="NC_010085.1"/>
</dbReference>
<dbReference type="EnsemblBacteria" id="ABX13418">
    <property type="protein sequence ID" value="ABX13418"/>
    <property type="gene ID" value="Nmar_1522"/>
</dbReference>
<dbReference type="EMBL" id="CP000866">
    <property type="protein sequence ID" value="ABX13418.1"/>
    <property type="molecule type" value="Genomic_DNA"/>
</dbReference>
<evidence type="ECO:0000313" key="2">
    <source>
        <dbReference type="EMBL" id="ABX13418.1"/>
    </source>
</evidence>
<keyword evidence="1" id="KW-1133">Transmembrane helix</keyword>
<gene>
    <name evidence="2" type="ordered locus">Nmar_1522</name>
</gene>
<reference evidence="2 3" key="1">
    <citation type="journal article" date="2010" name="Proc. Natl. Acad. Sci. U.S.A.">
        <title>Nitrosopumilus maritimus genome reveals unique mechanisms for nitrification and autotrophy in globally distributed marine crenarchaea.</title>
        <authorList>
            <person name="Walker C.B."/>
            <person name="de la Torre J.R."/>
            <person name="Klotz M.G."/>
            <person name="Urakawa H."/>
            <person name="Pinel N."/>
            <person name="Arp D.J."/>
            <person name="Brochier-Armanet C."/>
            <person name="Chain P.S."/>
            <person name="Chan P.P."/>
            <person name="Gollabgir A."/>
            <person name="Hemp J."/>
            <person name="Hugler M."/>
            <person name="Karr E.A."/>
            <person name="Konneke M."/>
            <person name="Shin M."/>
            <person name="Lawton T.J."/>
            <person name="Lowe T."/>
            <person name="Martens-Habbena W."/>
            <person name="Sayavedra-Soto L.A."/>
            <person name="Lang D."/>
            <person name="Sievert S.M."/>
            <person name="Rosenzweig A.C."/>
            <person name="Manning G."/>
            <person name="Stahl D.A."/>
        </authorList>
    </citation>
    <scope>NUCLEOTIDE SEQUENCE [LARGE SCALE GENOMIC DNA]</scope>
    <source>
        <strain evidence="2 3">SCM1</strain>
    </source>
</reference>
<sequence length="236" mass="25562">MDSLLDDVKALLEKDFGDDRILKQIRRACENNEVISNFERNYVKKLAEKHLGRKPETPNVEKTEIPVEKPVVPDVVIPETPSIQKTQTIHKTQPKISSSSSKNKLMIGIGVVALVVIIAAAVSLGGISNVTPKTVPPIVNTPTGTESLMIQTDFSSYNNKDIISINGISDTTGSVNLSIENQKGELVWTEQLSLKSDGRYSTLAIAGGPGWESSGTYTIKVDNGAETKSSTFSFTT</sequence>
<proteinExistence type="predicted"/>
<keyword evidence="3" id="KW-1185">Reference proteome</keyword>
<accession>A9A4W4</accession>
<feature type="transmembrane region" description="Helical" evidence="1">
    <location>
        <begin position="105"/>
        <end position="127"/>
    </location>
</feature>
<name>A9A4W4_NITMS</name>
<protein>
    <submittedName>
        <fullName evidence="2">Uncharacterized protein</fullName>
    </submittedName>
</protein>
<dbReference type="OrthoDB" id="11979at2157"/>
<organism evidence="2 3">
    <name type="scientific">Nitrosopumilus maritimus (strain SCM1)</name>
    <dbReference type="NCBI Taxonomy" id="436308"/>
    <lineage>
        <taxon>Archaea</taxon>
        <taxon>Nitrososphaerota</taxon>
        <taxon>Nitrososphaeria</taxon>
        <taxon>Nitrosopumilales</taxon>
        <taxon>Nitrosopumilaceae</taxon>
        <taxon>Nitrosopumilus</taxon>
    </lineage>
</organism>
<keyword evidence="1" id="KW-0812">Transmembrane</keyword>
<dbReference type="GeneID" id="5773022"/>
<dbReference type="HOGENOM" id="CLU_1313081_0_0_2"/>
<evidence type="ECO:0000313" key="3">
    <source>
        <dbReference type="Proteomes" id="UP000000792"/>
    </source>
</evidence>
<dbReference type="Proteomes" id="UP000000792">
    <property type="component" value="Chromosome"/>
</dbReference>
<dbReference type="InParanoid" id="A9A4W4"/>